<dbReference type="Pfam" id="PF04828">
    <property type="entry name" value="GFA"/>
    <property type="match status" value="1"/>
</dbReference>
<dbReference type="PROSITE" id="PS51891">
    <property type="entry name" value="CENP_V_GFA"/>
    <property type="match status" value="1"/>
</dbReference>
<sequence>MSETGNDPASDKKAPALHGGGCHCGAVRFEVETDLGQILACNCSICSKKGLLLTFVPDAAFRLGSGAQALREYRFNKHVIGHMFCSDCGVEPFARGAMPDGTAMVAVNVRCLDGIDLGTLSPTPYDGRNA</sequence>
<comment type="caution">
    <text evidence="5">The sequence shown here is derived from an EMBL/GenBank/DDBJ whole genome shotgun (WGS) entry which is preliminary data.</text>
</comment>
<dbReference type="RefSeq" id="WP_247025742.1">
    <property type="nucleotide sequence ID" value="NZ_JALKCH010000001.1"/>
</dbReference>
<gene>
    <name evidence="5" type="ORF">MWN34_00875</name>
</gene>
<dbReference type="Proteomes" id="UP001203284">
    <property type="component" value="Unassembled WGS sequence"/>
</dbReference>
<dbReference type="SUPFAM" id="SSF51316">
    <property type="entry name" value="Mss4-like"/>
    <property type="match status" value="1"/>
</dbReference>
<comment type="similarity">
    <text evidence="1">Belongs to the Gfa family.</text>
</comment>
<name>A0ABT0D697_9HYPH</name>
<dbReference type="PANTHER" id="PTHR28620">
    <property type="entry name" value="CENTROMERE PROTEIN V"/>
    <property type="match status" value="1"/>
</dbReference>
<accession>A0ABT0D697</accession>
<evidence type="ECO:0000313" key="6">
    <source>
        <dbReference type="Proteomes" id="UP001203284"/>
    </source>
</evidence>
<dbReference type="InterPro" id="IPR006913">
    <property type="entry name" value="CENP-V/GFA"/>
</dbReference>
<evidence type="ECO:0000256" key="2">
    <source>
        <dbReference type="ARBA" id="ARBA00022723"/>
    </source>
</evidence>
<proteinExistence type="inferred from homology"/>
<organism evidence="5 6">
    <name type="scientific">Ancylobacter crimeensis</name>
    <dbReference type="NCBI Taxonomy" id="2579147"/>
    <lineage>
        <taxon>Bacteria</taxon>
        <taxon>Pseudomonadati</taxon>
        <taxon>Pseudomonadota</taxon>
        <taxon>Alphaproteobacteria</taxon>
        <taxon>Hyphomicrobiales</taxon>
        <taxon>Xanthobacteraceae</taxon>
        <taxon>Ancylobacter</taxon>
    </lineage>
</organism>
<evidence type="ECO:0000256" key="3">
    <source>
        <dbReference type="ARBA" id="ARBA00022833"/>
    </source>
</evidence>
<dbReference type="EMBL" id="JALKCH010000001">
    <property type="protein sequence ID" value="MCK0195459.1"/>
    <property type="molecule type" value="Genomic_DNA"/>
</dbReference>
<keyword evidence="3" id="KW-0862">Zinc</keyword>
<dbReference type="InterPro" id="IPR052355">
    <property type="entry name" value="CENP-V-like"/>
</dbReference>
<protein>
    <submittedName>
        <fullName evidence="5">GFA family protein</fullName>
    </submittedName>
</protein>
<dbReference type="PANTHER" id="PTHR28620:SF1">
    <property type="entry name" value="CENP-V_GFA DOMAIN-CONTAINING PROTEIN"/>
    <property type="match status" value="1"/>
</dbReference>
<evidence type="ECO:0000259" key="4">
    <source>
        <dbReference type="PROSITE" id="PS51891"/>
    </source>
</evidence>
<evidence type="ECO:0000256" key="1">
    <source>
        <dbReference type="ARBA" id="ARBA00005495"/>
    </source>
</evidence>
<feature type="domain" description="CENP-V/GFA" evidence="4">
    <location>
        <begin position="18"/>
        <end position="126"/>
    </location>
</feature>
<reference evidence="5 6" key="1">
    <citation type="submission" date="2022-04" db="EMBL/GenBank/DDBJ databases">
        <authorList>
            <person name="Grouzdev D.S."/>
            <person name="Pantiukh K.S."/>
            <person name="Krutkina M.S."/>
        </authorList>
    </citation>
    <scope>NUCLEOTIDE SEQUENCE [LARGE SCALE GENOMIC DNA]</scope>
    <source>
        <strain evidence="5 6">6x-1</strain>
    </source>
</reference>
<dbReference type="Gene3D" id="2.170.150.70">
    <property type="match status" value="1"/>
</dbReference>
<evidence type="ECO:0000313" key="5">
    <source>
        <dbReference type="EMBL" id="MCK0195459.1"/>
    </source>
</evidence>
<keyword evidence="2" id="KW-0479">Metal-binding</keyword>
<keyword evidence="6" id="KW-1185">Reference proteome</keyword>
<dbReference type="InterPro" id="IPR011057">
    <property type="entry name" value="Mss4-like_sf"/>
</dbReference>